<keyword evidence="4" id="KW-1185">Reference proteome</keyword>
<sequence>MTDTPQLAEIAIISPELGLKTDDVSDRRARQAAAEILASDHNNTNGDETAGLSSQPQQSSVLEQDQGLLMDVLKELDRERQKRAELEARVRVLEQEVQFHRKKSTTKSNKSSKSSEASVRDYTIVKTERDGYKEILEAITQDRPAFSTYAPDDNIQKRRFGRRNKQQPPSLPIHIVRLLEVMPWDSRAQQYVFGEEHVYEWQFYSAGKKWQKELRYFPTFFKTLPIVVPSPGKIVSDDAATKKHRRFGSANIAPPKQCVLTDLEGKTILNIDKGYPLPEDGGGWAWVGAWKVEKNNDTDEDGWTYSNETSIMSDPSTYYGEFRVPEQGTPNIAKRRRKWSRSRVLTDYPYASQMTREYLKLITEKSIMDSNIVKLSGQLVDTKMNLTTLEAEKEQTDERIRTLERDLEDKNKILGLVEVGAGLQLTKATSAAADTSDASIKSTDSANKVDEIRSAVTQWVSNTVQKADGDNNTVVSNGSGEEAALITKLVQQQQQQLRLHDPKQQLFDSIRDKGTGLFEILKQKGEQLDKIKQGGGAGGVGLPWQKKEEDADTDSKETEDPESSTSSAASAPTKSNVYTPSARMRFLSSGSSKD</sequence>
<reference evidence="3 4" key="1">
    <citation type="submission" date="2019-01" db="EMBL/GenBank/DDBJ databases">
        <authorList>
            <person name="Ferrante I. M."/>
        </authorList>
    </citation>
    <scope>NUCLEOTIDE SEQUENCE [LARGE SCALE GENOMIC DNA]</scope>
    <source>
        <strain evidence="3 4">B856</strain>
    </source>
</reference>
<keyword evidence="1" id="KW-0175">Coiled coil</keyword>
<accession>A0A448ZAS9</accession>
<proteinExistence type="predicted"/>
<organism evidence="3 4">
    <name type="scientific">Pseudo-nitzschia multistriata</name>
    <dbReference type="NCBI Taxonomy" id="183589"/>
    <lineage>
        <taxon>Eukaryota</taxon>
        <taxon>Sar</taxon>
        <taxon>Stramenopiles</taxon>
        <taxon>Ochrophyta</taxon>
        <taxon>Bacillariophyta</taxon>
        <taxon>Bacillariophyceae</taxon>
        <taxon>Bacillariophycidae</taxon>
        <taxon>Bacillariales</taxon>
        <taxon>Bacillariaceae</taxon>
        <taxon>Pseudo-nitzschia</taxon>
    </lineage>
</organism>
<evidence type="ECO:0000256" key="2">
    <source>
        <dbReference type="SAM" id="MobiDB-lite"/>
    </source>
</evidence>
<evidence type="ECO:0000313" key="3">
    <source>
        <dbReference type="EMBL" id="VEU39116.1"/>
    </source>
</evidence>
<dbReference type="EMBL" id="CAACVS010000205">
    <property type="protein sequence ID" value="VEU39116.1"/>
    <property type="molecule type" value="Genomic_DNA"/>
</dbReference>
<gene>
    <name evidence="3" type="ORF">PSNMU_V1.4_AUG-EV-PASAV3_0059570</name>
</gene>
<name>A0A448ZAS9_9STRA</name>
<evidence type="ECO:0008006" key="5">
    <source>
        <dbReference type="Google" id="ProtNLM"/>
    </source>
</evidence>
<feature type="coiled-coil region" evidence="1">
    <location>
        <begin position="379"/>
        <end position="413"/>
    </location>
</feature>
<feature type="region of interest" description="Disordered" evidence="2">
    <location>
        <begin position="530"/>
        <end position="594"/>
    </location>
</feature>
<dbReference type="AlphaFoldDB" id="A0A448ZAS9"/>
<feature type="compositionally biased region" description="Polar residues" evidence="2">
    <location>
        <begin position="40"/>
        <end position="61"/>
    </location>
</feature>
<feature type="region of interest" description="Disordered" evidence="2">
    <location>
        <begin position="23"/>
        <end position="61"/>
    </location>
</feature>
<feature type="compositionally biased region" description="Low complexity" evidence="2">
    <location>
        <begin position="563"/>
        <end position="575"/>
    </location>
</feature>
<evidence type="ECO:0000313" key="4">
    <source>
        <dbReference type="Proteomes" id="UP000291116"/>
    </source>
</evidence>
<evidence type="ECO:0000256" key="1">
    <source>
        <dbReference type="SAM" id="Coils"/>
    </source>
</evidence>
<dbReference type="OrthoDB" id="43380at2759"/>
<feature type="compositionally biased region" description="Low complexity" evidence="2">
    <location>
        <begin position="106"/>
        <end position="115"/>
    </location>
</feature>
<dbReference type="Proteomes" id="UP000291116">
    <property type="component" value="Unassembled WGS sequence"/>
</dbReference>
<feature type="compositionally biased region" description="Basic and acidic residues" evidence="2">
    <location>
        <begin position="545"/>
        <end position="558"/>
    </location>
</feature>
<protein>
    <recommendedName>
        <fullName evidence="5">Peroxin/Ferlin domain-containing protein</fullName>
    </recommendedName>
</protein>
<feature type="region of interest" description="Disordered" evidence="2">
    <location>
        <begin position="99"/>
        <end position="118"/>
    </location>
</feature>